<organism evidence="2 3">
    <name type="scientific">Massilia cellulosiltytica</name>
    <dbReference type="NCBI Taxonomy" id="2683234"/>
    <lineage>
        <taxon>Bacteria</taxon>
        <taxon>Pseudomonadati</taxon>
        <taxon>Pseudomonadota</taxon>
        <taxon>Betaproteobacteria</taxon>
        <taxon>Burkholderiales</taxon>
        <taxon>Oxalobacteraceae</taxon>
        <taxon>Telluria group</taxon>
        <taxon>Massilia</taxon>
    </lineage>
</organism>
<accession>A0A7X3FYX7</accession>
<gene>
    <name evidence="2" type="ORF">GPY61_11745</name>
</gene>
<dbReference type="GO" id="GO:0004803">
    <property type="term" value="F:transposase activity"/>
    <property type="evidence" value="ECO:0007669"/>
    <property type="project" value="InterPro"/>
</dbReference>
<sequence>MDQPSAAGRSTIGHPAPCKSSREFASWLGLVPRQTGTEGSVRQLGMSKRGNVYLRTLLMHGARVIVSRSAHAHGAKACSSTAHTVSSSQHWRKAGAHNLCPPFPRYPVQRTAGRPDATTPATNDSITFMLKECKRSEMMAGR</sequence>
<name>A0A7X3FYX7_9BURK</name>
<dbReference type="GO" id="GO:0003677">
    <property type="term" value="F:DNA binding"/>
    <property type="evidence" value="ECO:0007669"/>
    <property type="project" value="InterPro"/>
</dbReference>
<dbReference type="AlphaFoldDB" id="A0A7X3FYX7"/>
<proteinExistence type="predicted"/>
<dbReference type="GO" id="GO:0006313">
    <property type="term" value="P:DNA transposition"/>
    <property type="evidence" value="ECO:0007669"/>
    <property type="project" value="InterPro"/>
</dbReference>
<evidence type="ECO:0000313" key="2">
    <source>
        <dbReference type="EMBL" id="MVW60600.1"/>
    </source>
</evidence>
<evidence type="ECO:0000313" key="3">
    <source>
        <dbReference type="Proteomes" id="UP000443353"/>
    </source>
</evidence>
<reference evidence="2 3" key="1">
    <citation type="submission" date="2019-12" db="EMBL/GenBank/DDBJ databases">
        <authorList>
            <person name="Li C."/>
            <person name="Zhao J."/>
        </authorList>
    </citation>
    <scope>NUCLEOTIDE SEQUENCE [LARGE SCALE GENOMIC DNA]</scope>
    <source>
        <strain evidence="2 3">NEAU-DD11</strain>
    </source>
</reference>
<dbReference type="Proteomes" id="UP000443353">
    <property type="component" value="Unassembled WGS sequence"/>
</dbReference>
<protein>
    <submittedName>
        <fullName evidence="2">Transposase</fullName>
    </submittedName>
</protein>
<comment type="caution">
    <text evidence="2">The sequence shown here is derived from an EMBL/GenBank/DDBJ whole genome shotgun (WGS) entry which is preliminary data.</text>
</comment>
<dbReference type="RefSeq" id="WP_160408676.1">
    <property type="nucleotide sequence ID" value="NZ_WSES01000003.1"/>
</dbReference>
<dbReference type="Pfam" id="PF02371">
    <property type="entry name" value="Transposase_20"/>
    <property type="match status" value="1"/>
</dbReference>
<feature type="domain" description="Transposase IS116/IS110/IS902 C-terminal" evidence="1">
    <location>
        <begin position="10"/>
        <end position="70"/>
    </location>
</feature>
<keyword evidence="3" id="KW-1185">Reference proteome</keyword>
<dbReference type="EMBL" id="WSES01000003">
    <property type="protein sequence ID" value="MVW60600.1"/>
    <property type="molecule type" value="Genomic_DNA"/>
</dbReference>
<evidence type="ECO:0000259" key="1">
    <source>
        <dbReference type="Pfam" id="PF02371"/>
    </source>
</evidence>
<dbReference type="InterPro" id="IPR003346">
    <property type="entry name" value="Transposase_20"/>
</dbReference>